<protein>
    <submittedName>
        <fullName evidence="2">OLC1v1034539C1</fullName>
    </submittedName>
</protein>
<reference evidence="2" key="1">
    <citation type="submission" date="2023-03" db="EMBL/GenBank/DDBJ databases">
        <authorList>
            <person name="Julca I."/>
        </authorList>
    </citation>
    <scope>NUCLEOTIDE SEQUENCE</scope>
</reference>
<evidence type="ECO:0000313" key="3">
    <source>
        <dbReference type="Proteomes" id="UP001161247"/>
    </source>
</evidence>
<gene>
    <name evidence="2" type="ORF">OLC1_LOCUS8330</name>
</gene>
<dbReference type="AlphaFoldDB" id="A0AAV1CQS2"/>
<dbReference type="PANTHER" id="PTHR31374">
    <property type="entry name" value="AUXIN-INDUCED PROTEIN-LIKE-RELATED"/>
    <property type="match status" value="1"/>
</dbReference>
<evidence type="ECO:0000256" key="1">
    <source>
        <dbReference type="ARBA" id="ARBA00006974"/>
    </source>
</evidence>
<dbReference type="Pfam" id="PF02519">
    <property type="entry name" value="Auxin_inducible"/>
    <property type="match status" value="1"/>
</dbReference>
<accession>A0AAV1CQS2</accession>
<dbReference type="Proteomes" id="UP001161247">
    <property type="component" value="Chromosome 3"/>
</dbReference>
<dbReference type="PANTHER" id="PTHR31374:SF9">
    <property type="entry name" value="AUXIN-RESPONSIVE FAMILY PROTEIN"/>
    <property type="match status" value="1"/>
</dbReference>
<keyword evidence="3" id="KW-1185">Reference proteome</keyword>
<dbReference type="EMBL" id="OX459120">
    <property type="protein sequence ID" value="CAI9097999.1"/>
    <property type="molecule type" value="Genomic_DNA"/>
</dbReference>
<name>A0AAV1CQS2_OLDCO</name>
<proteinExistence type="inferred from homology"/>
<sequence length="127" mass="14717">MKVMEGKFLKSCMKRNIKLGAKEVPSSACSKCCQWFLWPLVQQDKRTIPRDVPKGHLVVYVGEYRKRYVIKITLLKHPLFRALLDHAQEVYDFSADSKLCIPCDESVFLNVVRCTTSPEHRQICLCL</sequence>
<organism evidence="2 3">
    <name type="scientific">Oldenlandia corymbosa var. corymbosa</name>
    <dbReference type="NCBI Taxonomy" id="529605"/>
    <lineage>
        <taxon>Eukaryota</taxon>
        <taxon>Viridiplantae</taxon>
        <taxon>Streptophyta</taxon>
        <taxon>Embryophyta</taxon>
        <taxon>Tracheophyta</taxon>
        <taxon>Spermatophyta</taxon>
        <taxon>Magnoliopsida</taxon>
        <taxon>eudicotyledons</taxon>
        <taxon>Gunneridae</taxon>
        <taxon>Pentapetalae</taxon>
        <taxon>asterids</taxon>
        <taxon>lamiids</taxon>
        <taxon>Gentianales</taxon>
        <taxon>Rubiaceae</taxon>
        <taxon>Rubioideae</taxon>
        <taxon>Spermacoceae</taxon>
        <taxon>Hedyotis-Oldenlandia complex</taxon>
        <taxon>Oldenlandia</taxon>
    </lineage>
</organism>
<dbReference type="GO" id="GO:0009733">
    <property type="term" value="P:response to auxin"/>
    <property type="evidence" value="ECO:0007669"/>
    <property type="project" value="InterPro"/>
</dbReference>
<dbReference type="InterPro" id="IPR003676">
    <property type="entry name" value="SAUR_fam"/>
</dbReference>
<evidence type="ECO:0000313" key="2">
    <source>
        <dbReference type="EMBL" id="CAI9097999.1"/>
    </source>
</evidence>
<comment type="similarity">
    <text evidence="1">Belongs to the ARG7 family.</text>
</comment>